<evidence type="ECO:0000313" key="2">
    <source>
        <dbReference type="Proteomes" id="UP001597262"/>
    </source>
</evidence>
<dbReference type="Proteomes" id="UP001597262">
    <property type="component" value="Unassembled WGS sequence"/>
</dbReference>
<comment type="caution">
    <text evidence="1">The sequence shown here is derived from an EMBL/GenBank/DDBJ whole genome shotgun (WGS) entry which is preliminary data.</text>
</comment>
<reference evidence="2" key="1">
    <citation type="journal article" date="2019" name="Int. J. Syst. Evol. Microbiol.">
        <title>The Global Catalogue of Microorganisms (GCM) 10K type strain sequencing project: providing services to taxonomists for standard genome sequencing and annotation.</title>
        <authorList>
            <consortium name="The Broad Institute Genomics Platform"/>
            <consortium name="The Broad Institute Genome Sequencing Center for Infectious Disease"/>
            <person name="Wu L."/>
            <person name="Ma J."/>
        </authorList>
    </citation>
    <scope>NUCLEOTIDE SEQUENCE [LARGE SCALE GENOMIC DNA]</scope>
    <source>
        <strain evidence="2">CCUG 59189</strain>
    </source>
</reference>
<evidence type="ECO:0000313" key="1">
    <source>
        <dbReference type="EMBL" id="MFD1179712.1"/>
    </source>
</evidence>
<dbReference type="RefSeq" id="WP_379322134.1">
    <property type="nucleotide sequence ID" value="NZ_JBHTLM010000040.1"/>
</dbReference>
<keyword evidence="2" id="KW-1185">Reference proteome</keyword>
<accession>A0ABW3S6B4</accession>
<gene>
    <name evidence="1" type="ORF">ACFQ3W_25895</name>
</gene>
<sequence length="69" mass="8115">MKDERKNIKVIPEVKESLESIRKELELKTESLTLAYLVAMYLDQKDKNLTLQDHQNYIRASRKAHGITE</sequence>
<dbReference type="EMBL" id="JBHTLM010000040">
    <property type="protein sequence ID" value="MFD1179712.1"/>
    <property type="molecule type" value="Genomic_DNA"/>
</dbReference>
<protein>
    <submittedName>
        <fullName evidence="1">Uncharacterized protein</fullName>
    </submittedName>
</protein>
<organism evidence="1 2">
    <name type="scientific">Paenibacillus puldeungensis</name>
    <dbReference type="NCBI Taxonomy" id="696536"/>
    <lineage>
        <taxon>Bacteria</taxon>
        <taxon>Bacillati</taxon>
        <taxon>Bacillota</taxon>
        <taxon>Bacilli</taxon>
        <taxon>Bacillales</taxon>
        <taxon>Paenibacillaceae</taxon>
        <taxon>Paenibacillus</taxon>
    </lineage>
</organism>
<name>A0ABW3S6B4_9BACL</name>
<proteinExistence type="predicted"/>